<evidence type="ECO:0000256" key="1">
    <source>
        <dbReference type="ARBA" id="ARBA00000877"/>
    </source>
</evidence>
<dbReference type="GO" id="GO:0005524">
    <property type="term" value="F:ATP binding"/>
    <property type="evidence" value="ECO:0007669"/>
    <property type="project" value="UniProtKB-KW"/>
</dbReference>
<sequence length="73" mass="8255">LPLTEDRTLSTELGTRHRAAIGLSEQTDAVVVVVSEETGTISYTYGGHIYRHLPEDQIKEALRTFMERPRQTI</sequence>
<dbReference type="GO" id="GO:0004016">
    <property type="term" value="F:adenylate cyclase activity"/>
    <property type="evidence" value="ECO:0007669"/>
    <property type="project" value="TreeGrafter"/>
</dbReference>
<dbReference type="InterPro" id="IPR036888">
    <property type="entry name" value="DNA_integrity_DisA_N_sf"/>
</dbReference>
<comment type="catalytic activity">
    <reaction evidence="1">
        <text>2 ATP = 3',3'-c-di-AMP + 2 diphosphate</text>
        <dbReference type="Rhea" id="RHEA:35655"/>
        <dbReference type="ChEBI" id="CHEBI:30616"/>
        <dbReference type="ChEBI" id="CHEBI:33019"/>
        <dbReference type="ChEBI" id="CHEBI:71500"/>
        <dbReference type="EC" id="2.7.7.85"/>
    </reaction>
</comment>
<dbReference type="Gene3D" id="3.40.1700.10">
    <property type="entry name" value="DNA integrity scanning protein, DisA, N-terminal domain"/>
    <property type="match status" value="1"/>
</dbReference>
<keyword evidence="5" id="KW-0067">ATP-binding</keyword>
<dbReference type="InterPro" id="IPR050338">
    <property type="entry name" value="DisA"/>
</dbReference>
<dbReference type="PANTHER" id="PTHR34185:SF1">
    <property type="entry name" value="DIADENYLATE CYCLASE"/>
    <property type="match status" value="1"/>
</dbReference>
<evidence type="ECO:0000256" key="4">
    <source>
        <dbReference type="ARBA" id="ARBA00022741"/>
    </source>
</evidence>
<evidence type="ECO:0000256" key="2">
    <source>
        <dbReference type="ARBA" id="ARBA00022679"/>
    </source>
</evidence>
<evidence type="ECO:0000256" key="3">
    <source>
        <dbReference type="ARBA" id="ARBA00022695"/>
    </source>
</evidence>
<evidence type="ECO:0000313" key="7">
    <source>
        <dbReference type="EMBL" id="ETJ42433.1"/>
    </source>
</evidence>
<comment type="caution">
    <text evidence="7">The sequence shown here is derived from an EMBL/GenBank/DDBJ whole genome shotgun (WGS) entry which is preliminary data.</text>
</comment>
<evidence type="ECO:0000259" key="6">
    <source>
        <dbReference type="PROSITE" id="PS51794"/>
    </source>
</evidence>
<keyword evidence="4" id="KW-0547">Nucleotide-binding</keyword>
<dbReference type="PANTHER" id="PTHR34185">
    <property type="entry name" value="DIADENYLATE CYCLASE"/>
    <property type="match status" value="1"/>
</dbReference>
<organism evidence="7">
    <name type="scientific">human gut metagenome</name>
    <dbReference type="NCBI Taxonomy" id="408170"/>
    <lineage>
        <taxon>unclassified sequences</taxon>
        <taxon>metagenomes</taxon>
        <taxon>organismal metagenomes</taxon>
    </lineage>
</organism>
<reference evidence="7" key="1">
    <citation type="submission" date="2013-12" db="EMBL/GenBank/DDBJ databases">
        <title>A Varibaculum cambriense genome reconstructed from a premature infant gut community with otherwise low bacterial novelty that shifts toward anaerobic metabolism during the third week of life.</title>
        <authorList>
            <person name="Brown C.T."/>
            <person name="Sharon I."/>
            <person name="Thomas B.C."/>
            <person name="Castelle C.J."/>
            <person name="Morowitz M.J."/>
            <person name="Banfield J.F."/>
        </authorList>
    </citation>
    <scope>NUCLEOTIDE SEQUENCE</scope>
</reference>
<feature type="non-terminal residue" evidence="7">
    <location>
        <position position="1"/>
    </location>
</feature>
<feature type="domain" description="DAC" evidence="6">
    <location>
        <begin position="1"/>
        <end position="55"/>
    </location>
</feature>
<keyword evidence="2" id="KW-0808">Transferase</keyword>
<name>W1YIS7_9ZZZZ</name>
<dbReference type="EMBL" id="AZMM01003603">
    <property type="protein sequence ID" value="ETJ42433.1"/>
    <property type="molecule type" value="Genomic_DNA"/>
</dbReference>
<dbReference type="PROSITE" id="PS51794">
    <property type="entry name" value="DAC"/>
    <property type="match status" value="1"/>
</dbReference>
<dbReference type="SUPFAM" id="SSF143597">
    <property type="entry name" value="YojJ-like"/>
    <property type="match status" value="1"/>
</dbReference>
<dbReference type="GO" id="GO:0106408">
    <property type="term" value="F:diadenylate cyclase activity"/>
    <property type="evidence" value="ECO:0007669"/>
    <property type="project" value="UniProtKB-EC"/>
</dbReference>
<keyword evidence="3" id="KW-0548">Nucleotidyltransferase</keyword>
<protein>
    <submittedName>
        <fullName evidence="7">TIGR00159 family protein</fullName>
    </submittedName>
</protein>
<gene>
    <name evidence="7" type="ORF">Q604_UNBC03603G0001</name>
</gene>
<evidence type="ECO:0000256" key="5">
    <source>
        <dbReference type="ARBA" id="ARBA00022840"/>
    </source>
</evidence>
<dbReference type="InterPro" id="IPR003390">
    <property type="entry name" value="DNA_integrity_scan_DisA_N"/>
</dbReference>
<accession>W1YIS7</accession>
<dbReference type="Pfam" id="PF02457">
    <property type="entry name" value="DAC"/>
    <property type="match status" value="1"/>
</dbReference>
<proteinExistence type="predicted"/>
<dbReference type="AlphaFoldDB" id="W1YIS7"/>
<feature type="non-terminal residue" evidence="7">
    <location>
        <position position="73"/>
    </location>
</feature>